<evidence type="ECO:0000313" key="1">
    <source>
        <dbReference type="EMBL" id="KNZ47341.1"/>
    </source>
</evidence>
<dbReference type="Proteomes" id="UP000037035">
    <property type="component" value="Unassembled WGS sequence"/>
</dbReference>
<dbReference type="OrthoDB" id="2515365at2759"/>
<dbReference type="Gene3D" id="2.40.50.40">
    <property type="match status" value="1"/>
</dbReference>
<feature type="non-terminal residue" evidence="1">
    <location>
        <position position="1"/>
    </location>
</feature>
<reference evidence="1 2" key="1">
    <citation type="submission" date="2015-08" db="EMBL/GenBank/DDBJ databases">
        <title>Next Generation Sequencing and Analysis of the Genome of Puccinia sorghi L Schw, the Causal Agent of Maize Common Rust.</title>
        <authorList>
            <person name="Rochi L."/>
            <person name="Burguener G."/>
            <person name="Darino M."/>
            <person name="Turjanski A."/>
            <person name="Kreff E."/>
            <person name="Dieguez M.J."/>
            <person name="Sacco F."/>
        </authorList>
    </citation>
    <scope>NUCLEOTIDE SEQUENCE [LARGE SCALE GENOMIC DNA]</scope>
    <source>
        <strain evidence="1 2">RO10H11247</strain>
    </source>
</reference>
<dbReference type="SUPFAM" id="SSF54160">
    <property type="entry name" value="Chromo domain-like"/>
    <property type="match status" value="1"/>
</dbReference>
<gene>
    <name evidence="1" type="ORF">VP01_6498g1</name>
</gene>
<dbReference type="VEuPathDB" id="FungiDB:VP01_6498g1"/>
<protein>
    <submittedName>
        <fullName evidence="1">Uncharacterized protein</fullName>
    </submittedName>
</protein>
<dbReference type="InterPro" id="IPR016197">
    <property type="entry name" value="Chromo-like_dom_sf"/>
</dbReference>
<accession>A0A0L6UFP6</accession>
<sequence>ASQGSKPGKNSSTSVNIQDHLEWEVSCILDSRLRKGKLQYLIECTCYQSEKDQTTCKPATHL</sequence>
<proteinExistence type="predicted"/>
<dbReference type="EMBL" id="LAVV01011827">
    <property type="protein sequence ID" value="KNZ47341.1"/>
    <property type="molecule type" value="Genomic_DNA"/>
</dbReference>
<keyword evidence="2" id="KW-1185">Reference proteome</keyword>
<comment type="caution">
    <text evidence="1">The sequence shown here is derived from an EMBL/GenBank/DDBJ whole genome shotgun (WGS) entry which is preliminary data.</text>
</comment>
<evidence type="ECO:0000313" key="2">
    <source>
        <dbReference type="Proteomes" id="UP000037035"/>
    </source>
</evidence>
<dbReference type="AlphaFoldDB" id="A0A0L6UFP6"/>
<organism evidence="1 2">
    <name type="scientific">Puccinia sorghi</name>
    <dbReference type="NCBI Taxonomy" id="27349"/>
    <lineage>
        <taxon>Eukaryota</taxon>
        <taxon>Fungi</taxon>
        <taxon>Dikarya</taxon>
        <taxon>Basidiomycota</taxon>
        <taxon>Pucciniomycotina</taxon>
        <taxon>Pucciniomycetes</taxon>
        <taxon>Pucciniales</taxon>
        <taxon>Pucciniaceae</taxon>
        <taxon>Puccinia</taxon>
    </lineage>
</organism>
<name>A0A0L6UFP6_9BASI</name>